<organism evidence="1 2">
    <name type="scientific">Legionella erythra</name>
    <dbReference type="NCBI Taxonomy" id="448"/>
    <lineage>
        <taxon>Bacteria</taxon>
        <taxon>Pseudomonadati</taxon>
        <taxon>Pseudomonadota</taxon>
        <taxon>Gammaproteobacteria</taxon>
        <taxon>Legionellales</taxon>
        <taxon>Legionellaceae</taxon>
        <taxon>Legionella</taxon>
    </lineage>
</organism>
<reference evidence="1 2" key="1">
    <citation type="submission" date="2015-11" db="EMBL/GenBank/DDBJ databases">
        <title>Genomic analysis of 38 Legionella species identifies large and diverse effector repertoires.</title>
        <authorList>
            <person name="Burstein D."/>
            <person name="Amaro F."/>
            <person name="Zusman T."/>
            <person name="Lifshitz Z."/>
            <person name="Cohen O."/>
            <person name="Gilbert J.A."/>
            <person name="Pupko T."/>
            <person name="Shuman H.A."/>
            <person name="Segal G."/>
        </authorList>
    </citation>
    <scope>NUCLEOTIDE SEQUENCE [LARGE SCALE GENOMIC DNA]</scope>
    <source>
        <strain evidence="1 2">SE-32A-C8</strain>
    </source>
</reference>
<evidence type="ECO:0000313" key="1">
    <source>
        <dbReference type="EMBL" id="KTC99382.1"/>
    </source>
</evidence>
<dbReference type="OrthoDB" id="5644293at2"/>
<dbReference type="RefSeq" id="WP_058525463.1">
    <property type="nucleotide sequence ID" value="NZ_CAAAHY010000001.1"/>
</dbReference>
<gene>
    <name evidence="1" type="ORF">Lery_0283</name>
</gene>
<dbReference type="EMBL" id="LNYA01000003">
    <property type="protein sequence ID" value="KTC99382.1"/>
    <property type="molecule type" value="Genomic_DNA"/>
</dbReference>
<accession>A0A0W0TVA8</accession>
<evidence type="ECO:0000313" key="2">
    <source>
        <dbReference type="Proteomes" id="UP000054773"/>
    </source>
</evidence>
<name>A0A0W0TVA8_LEGER</name>
<dbReference type="Proteomes" id="UP000054773">
    <property type="component" value="Unassembled WGS sequence"/>
</dbReference>
<dbReference type="AlphaFoldDB" id="A0A0W0TVA8"/>
<keyword evidence="2" id="KW-1185">Reference proteome</keyword>
<protein>
    <submittedName>
        <fullName evidence="1">Uncharacterized protein</fullName>
    </submittedName>
</protein>
<proteinExistence type="predicted"/>
<dbReference type="PATRIC" id="fig|448.7.peg.296"/>
<sequence>MLAEELLTVIQSIIAEEQQWQTQVRFNWVREFGKNLVILMNPDYAVEFLKLAEPEFQLPKGIIAINQLMNDKYMLPCTKIEGIKIILTAKGYDGVNEHKSWNRTDATHGIYCRLAKQIREYEQQCNRDERHYTQAVTSP</sequence>
<comment type="caution">
    <text evidence="1">The sequence shown here is derived from an EMBL/GenBank/DDBJ whole genome shotgun (WGS) entry which is preliminary data.</text>
</comment>